<name>A0ABY6GEM2_9BURK</name>
<feature type="coiled-coil region" evidence="5">
    <location>
        <begin position="88"/>
        <end position="115"/>
    </location>
</feature>
<keyword evidence="5" id="KW-0175">Coiled coil</keyword>
<dbReference type="Proteomes" id="UP001162800">
    <property type="component" value="Chromosome"/>
</dbReference>
<sequence>MDSINPGRQSQPIYPVESSTPGAQKEALAKAIKDIFGFAAAATEKSSSVKDHNDAPVISESKAIINLAVDSVSAFITMIDSDLQKNRQATMEQEITRLTAKLKKLTDERLTALEKNRAEQVRVNAENAKRKSSGGGFFGWLKKIFKAVVAVFVTVAAVAATVATGGAAAPLLALSVLSLASTALDIASDIDKARGGKGFDHITQWMDPGSLMGKGMGALAKKLGASDAQAAIVSTTFAIATTVAIAVATAVVTAGISTSSILKVVGQAAAIGTALTGIVDGAMTIADGLKDREIAAIERDIASVQAQLKRVIANYMKASQSRDEVMEDLKNFLEGAKKIPEIASQIVQARGASDSQIIGNMAPQTA</sequence>
<feature type="region of interest" description="Disordered" evidence="6">
    <location>
        <begin position="1"/>
        <end position="21"/>
    </location>
</feature>
<evidence type="ECO:0000313" key="10">
    <source>
        <dbReference type="Proteomes" id="UP001162800"/>
    </source>
</evidence>
<comment type="subcellular location">
    <subcellularLocation>
        <location evidence="1">Host membrane</location>
    </subcellularLocation>
</comment>
<dbReference type="RefSeq" id="WP_231043332.1">
    <property type="nucleotide sequence ID" value="NZ_CP106881.1"/>
</dbReference>
<accession>A0ABY6GEM2</accession>
<keyword evidence="10" id="KW-1185">Reference proteome</keyword>
<evidence type="ECO:0000256" key="3">
    <source>
        <dbReference type="ARBA" id="ARBA00023026"/>
    </source>
</evidence>
<keyword evidence="3" id="KW-0843">Virulence</keyword>
<dbReference type="EMBL" id="CP106881">
    <property type="protein sequence ID" value="UYG52807.1"/>
    <property type="molecule type" value="Genomic_DNA"/>
</dbReference>
<evidence type="ECO:0000256" key="6">
    <source>
        <dbReference type="SAM" id="MobiDB-lite"/>
    </source>
</evidence>
<keyword evidence="7" id="KW-0472">Membrane</keyword>
<evidence type="ECO:0000256" key="4">
    <source>
        <dbReference type="ARBA" id="ARBA00035640"/>
    </source>
</evidence>
<evidence type="ECO:0000259" key="8">
    <source>
        <dbReference type="Pfam" id="PF04888"/>
    </source>
</evidence>
<protein>
    <submittedName>
        <fullName evidence="9">Type III secretion system translocon subunit SctE</fullName>
    </submittedName>
</protein>
<feature type="domain" description="Translocator protein BipB-like C-terminal" evidence="8">
    <location>
        <begin position="79"/>
        <end position="286"/>
    </location>
</feature>
<feature type="transmembrane region" description="Helical" evidence="7">
    <location>
        <begin position="144"/>
        <end position="163"/>
    </location>
</feature>
<reference evidence="9" key="1">
    <citation type="submission" date="2022-09" db="EMBL/GenBank/DDBJ databases">
        <title>The complete genome of Acidovorax sp. 5MLIR.</title>
        <authorList>
            <person name="Liu L."/>
            <person name="Yue J."/>
            <person name="Yang F."/>
            <person name="Yuan J."/>
            <person name="Li L."/>
        </authorList>
    </citation>
    <scope>NUCLEOTIDE SEQUENCE</scope>
    <source>
        <strain evidence="9">5MLIR</strain>
    </source>
</reference>
<evidence type="ECO:0000256" key="2">
    <source>
        <dbReference type="ARBA" id="ARBA00022870"/>
    </source>
</evidence>
<evidence type="ECO:0000256" key="5">
    <source>
        <dbReference type="SAM" id="Coils"/>
    </source>
</evidence>
<organism evidence="9 10">
    <name type="scientific">Comamonas endophytica</name>
    <dbReference type="NCBI Taxonomy" id="2949090"/>
    <lineage>
        <taxon>Bacteria</taxon>
        <taxon>Pseudomonadati</taxon>
        <taxon>Pseudomonadota</taxon>
        <taxon>Betaproteobacteria</taxon>
        <taxon>Burkholderiales</taxon>
        <taxon>Comamonadaceae</taxon>
        <taxon>Comamonas</taxon>
    </lineage>
</organism>
<dbReference type="Pfam" id="PF04888">
    <property type="entry name" value="SseC"/>
    <property type="match status" value="1"/>
</dbReference>
<keyword evidence="7" id="KW-0812">Transmembrane</keyword>
<evidence type="ECO:0000256" key="1">
    <source>
        <dbReference type="ARBA" id="ARBA00004551"/>
    </source>
</evidence>
<evidence type="ECO:0000313" key="9">
    <source>
        <dbReference type="EMBL" id="UYG52807.1"/>
    </source>
</evidence>
<evidence type="ECO:0000256" key="7">
    <source>
        <dbReference type="SAM" id="Phobius"/>
    </source>
</evidence>
<feature type="transmembrane region" description="Helical" evidence="7">
    <location>
        <begin position="230"/>
        <end position="256"/>
    </location>
</feature>
<comment type="similarity">
    <text evidence="4">Belongs to the SctE/SipB/YopB family.</text>
</comment>
<proteinExistence type="inferred from homology"/>
<keyword evidence="2" id="KW-1043">Host membrane</keyword>
<gene>
    <name evidence="9" type="primary">sctE</name>
    <name evidence="9" type="ORF">M9799_06085</name>
</gene>
<dbReference type="InterPro" id="IPR006972">
    <property type="entry name" value="BipB-like_C"/>
</dbReference>
<keyword evidence="7" id="KW-1133">Transmembrane helix</keyword>
<feature type="transmembrane region" description="Helical" evidence="7">
    <location>
        <begin position="268"/>
        <end position="289"/>
    </location>
</feature>